<organism evidence="2 3">
    <name type="scientific">Candidatus Magnetoglobus multicellularis str. Araruama</name>
    <dbReference type="NCBI Taxonomy" id="890399"/>
    <lineage>
        <taxon>Bacteria</taxon>
        <taxon>Pseudomonadati</taxon>
        <taxon>Thermodesulfobacteriota</taxon>
        <taxon>Desulfobacteria</taxon>
        <taxon>Desulfobacterales</taxon>
        <taxon>Desulfobacteraceae</taxon>
        <taxon>Candidatus Magnetoglobus</taxon>
    </lineage>
</organism>
<protein>
    <submittedName>
        <fullName evidence="2">Serine/threonine protein kinase</fullName>
    </submittedName>
</protein>
<evidence type="ECO:0000313" key="3">
    <source>
        <dbReference type="Proteomes" id="UP000189670"/>
    </source>
</evidence>
<dbReference type="PROSITE" id="PS00108">
    <property type="entry name" value="PROTEIN_KINASE_ST"/>
    <property type="match status" value="1"/>
</dbReference>
<reference evidence="3" key="1">
    <citation type="submission" date="2012-11" db="EMBL/GenBank/DDBJ databases">
        <authorList>
            <person name="Lucero-Rivera Y.E."/>
            <person name="Tovar-Ramirez D."/>
        </authorList>
    </citation>
    <scope>NUCLEOTIDE SEQUENCE [LARGE SCALE GENOMIC DNA]</scope>
    <source>
        <strain evidence="3">Araruama</strain>
    </source>
</reference>
<keyword evidence="2" id="KW-0808">Transferase</keyword>
<comment type="caution">
    <text evidence="2">The sequence shown here is derived from an EMBL/GenBank/DDBJ whole genome shotgun (WGS) entry which is preliminary data.</text>
</comment>
<dbReference type="EMBL" id="ATBP01000038">
    <property type="protein sequence ID" value="ETR73784.1"/>
    <property type="molecule type" value="Genomic_DNA"/>
</dbReference>
<keyword evidence="2" id="KW-0723">Serine/threonine-protein kinase</keyword>
<proteinExistence type="predicted"/>
<dbReference type="Gene3D" id="1.10.510.10">
    <property type="entry name" value="Transferase(Phosphotransferase) domain 1"/>
    <property type="match status" value="1"/>
</dbReference>
<accession>A0A1V1PG79</accession>
<dbReference type="Proteomes" id="UP000189670">
    <property type="component" value="Unassembled WGS sequence"/>
</dbReference>
<dbReference type="Pfam" id="PF00069">
    <property type="entry name" value="Pkinase"/>
    <property type="match status" value="1"/>
</dbReference>
<name>A0A1V1PG79_9BACT</name>
<sequence length="424" mass="49471">MDWVDGHTFGAVISNACKSQNISILKKLITEWDKLCDTLHQYRIAHGDLKHDNIIVTTQGLKLIDYDGMYVPSLKGCKANETGSSAYQHPERDVSYFDETLDYFSILVIRISLLAICHSPQLFTKYNTGENLIFSKHDFEDINQSQLMQELEDIKDSYLQSYLHELKHALKNTHTRLSQLMLNRHYLREITVNNPACFIVLIDRSIDMQIDRGAGKAPLQIIEEIIRELIIDLQHLFRKDNRIRPYYYISLIYYNSNYSNERQKPINISQDISEIIKQADQYQFFNQAINAIDKIFNQWAITNKRSFPPTVLNISYKYSSVDTNLLSQSILNELSPLFYNICNFYLEYSNNHKIVFPDSIENHPEHQSTYENSSILPDCTCKFLQDNYQISCHNDCKGLLINATFLQIYKFVHSIFKGPFHQGK</sequence>
<evidence type="ECO:0000259" key="1">
    <source>
        <dbReference type="PROSITE" id="PS50011"/>
    </source>
</evidence>
<dbReference type="PROSITE" id="PS50011">
    <property type="entry name" value="PROTEIN_KINASE_DOM"/>
    <property type="match status" value="1"/>
</dbReference>
<gene>
    <name evidence="2" type="ORF">OMM_00679</name>
</gene>
<dbReference type="AlphaFoldDB" id="A0A1V1PG79"/>
<dbReference type="InterPro" id="IPR008271">
    <property type="entry name" value="Ser/Thr_kinase_AS"/>
</dbReference>
<feature type="domain" description="Protein kinase" evidence="1">
    <location>
        <begin position="1"/>
        <end position="188"/>
    </location>
</feature>
<dbReference type="InterPro" id="IPR011009">
    <property type="entry name" value="Kinase-like_dom_sf"/>
</dbReference>
<dbReference type="GO" id="GO:0004674">
    <property type="term" value="F:protein serine/threonine kinase activity"/>
    <property type="evidence" value="ECO:0007669"/>
    <property type="project" value="UniProtKB-KW"/>
</dbReference>
<dbReference type="GO" id="GO:0005524">
    <property type="term" value="F:ATP binding"/>
    <property type="evidence" value="ECO:0007669"/>
    <property type="project" value="InterPro"/>
</dbReference>
<dbReference type="SUPFAM" id="SSF56112">
    <property type="entry name" value="Protein kinase-like (PK-like)"/>
    <property type="match status" value="1"/>
</dbReference>
<dbReference type="InterPro" id="IPR000719">
    <property type="entry name" value="Prot_kinase_dom"/>
</dbReference>
<evidence type="ECO:0000313" key="2">
    <source>
        <dbReference type="EMBL" id="ETR73784.1"/>
    </source>
</evidence>
<keyword evidence="2" id="KW-0418">Kinase</keyword>